<gene>
    <name evidence="1" type="ORF">CICLE_v10033222mg</name>
</gene>
<evidence type="ECO:0000313" key="2">
    <source>
        <dbReference type="Proteomes" id="UP000030687"/>
    </source>
</evidence>
<accession>V4TJJ7</accession>
<proteinExistence type="predicted"/>
<dbReference type="AlphaFoldDB" id="V4TJJ7"/>
<dbReference type="EMBL" id="KI536726">
    <property type="protein sequence ID" value="ESR49951.1"/>
    <property type="molecule type" value="Genomic_DNA"/>
</dbReference>
<dbReference type="KEGG" id="cic:CICLE_v10033222mg"/>
<keyword evidence="2" id="KW-1185">Reference proteome</keyword>
<dbReference type="Gramene" id="ESR49951">
    <property type="protein sequence ID" value="ESR49951"/>
    <property type="gene ID" value="CICLE_v10033222mg"/>
</dbReference>
<dbReference type="Proteomes" id="UP000030687">
    <property type="component" value="Unassembled WGS sequence"/>
</dbReference>
<reference evidence="1 2" key="1">
    <citation type="submission" date="2013-10" db="EMBL/GenBank/DDBJ databases">
        <authorList>
            <consortium name="International Citrus Genome Consortium"/>
            <person name="Jenkins J."/>
            <person name="Schmutz J."/>
            <person name="Prochnik S."/>
            <person name="Rokhsar D."/>
            <person name="Gmitter F."/>
            <person name="Ollitrault P."/>
            <person name="Machado M."/>
            <person name="Talon M."/>
            <person name="Wincker P."/>
            <person name="Jaillon O."/>
            <person name="Morgante M."/>
        </authorList>
    </citation>
    <scope>NUCLEOTIDE SEQUENCE</scope>
    <source>
        <strain evidence="2">cv. Clemenules</strain>
    </source>
</reference>
<dbReference type="InParanoid" id="V4TJJ7"/>
<evidence type="ECO:0000313" key="1">
    <source>
        <dbReference type="EMBL" id="ESR49951.1"/>
    </source>
</evidence>
<name>V4TJJ7_CITCL</name>
<protein>
    <submittedName>
        <fullName evidence="1">Uncharacterized protein</fullName>
    </submittedName>
</protein>
<organism evidence="1 2">
    <name type="scientific">Citrus clementina</name>
    <name type="common">Clementine</name>
    <name type="synonym">Citrus deliciosa x Citrus sinensis</name>
    <dbReference type="NCBI Taxonomy" id="85681"/>
    <lineage>
        <taxon>Eukaryota</taxon>
        <taxon>Viridiplantae</taxon>
        <taxon>Streptophyta</taxon>
        <taxon>Embryophyta</taxon>
        <taxon>Tracheophyta</taxon>
        <taxon>Spermatophyta</taxon>
        <taxon>Magnoliopsida</taxon>
        <taxon>eudicotyledons</taxon>
        <taxon>Gunneridae</taxon>
        <taxon>Pentapetalae</taxon>
        <taxon>rosids</taxon>
        <taxon>malvids</taxon>
        <taxon>Sapindales</taxon>
        <taxon>Rutaceae</taxon>
        <taxon>Aurantioideae</taxon>
        <taxon>Citrus</taxon>
    </lineage>
</organism>
<sequence>MPLGSAVPPHRSTSAQLAVAANNFSSQLSLSLSLSRSQRFQFKTLSLKSSPQPTTLIRPLLQLLLTAHCQLFMPSWSISSS</sequence>